<feature type="coiled-coil region" evidence="1">
    <location>
        <begin position="48"/>
        <end position="75"/>
    </location>
</feature>
<dbReference type="AlphaFoldDB" id="A0A849C0L5"/>
<dbReference type="RefSeq" id="WP_067518078.1">
    <property type="nucleotide sequence ID" value="NZ_JABELX010000003.1"/>
</dbReference>
<keyword evidence="3" id="KW-1185">Reference proteome</keyword>
<sequence>MFPVLRALPWRRRILAPDLQQVNRSQRHSVRQKENRLIALIADGSMPQAKVRMKLVELKNQRKRLEAVLADSSEKLAVGVSVLLHTLDLVADPYALFSSTSQEVRRRL</sequence>
<comment type="caution">
    <text evidence="2">The sequence shown here is derived from an EMBL/GenBank/DDBJ whole genome shotgun (WGS) entry which is preliminary data.</text>
</comment>
<accession>A0A849C0L5</accession>
<name>A0A849C0L5_9NOCA</name>
<dbReference type="Proteomes" id="UP000586827">
    <property type="component" value="Unassembled WGS sequence"/>
</dbReference>
<evidence type="ECO:0000313" key="2">
    <source>
        <dbReference type="EMBL" id="NNH70040.1"/>
    </source>
</evidence>
<gene>
    <name evidence="2" type="ORF">HLB23_09215</name>
</gene>
<keyword evidence="1" id="KW-0175">Coiled coil</keyword>
<protein>
    <submittedName>
        <fullName evidence="2">Uncharacterized protein</fullName>
    </submittedName>
</protein>
<organism evidence="2 3">
    <name type="scientific">Nocardia uniformis</name>
    <dbReference type="NCBI Taxonomy" id="53432"/>
    <lineage>
        <taxon>Bacteria</taxon>
        <taxon>Bacillati</taxon>
        <taxon>Actinomycetota</taxon>
        <taxon>Actinomycetes</taxon>
        <taxon>Mycobacteriales</taxon>
        <taxon>Nocardiaceae</taxon>
        <taxon>Nocardia</taxon>
    </lineage>
</organism>
<dbReference type="EMBL" id="JABELX010000003">
    <property type="protein sequence ID" value="NNH70040.1"/>
    <property type="molecule type" value="Genomic_DNA"/>
</dbReference>
<evidence type="ECO:0000256" key="1">
    <source>
        <dbReference type="SAM" id="Coils"/>
    </source>
</evidence>
<evidence type="ECO:0000313" key="3">
    <source>
        <dbReference type="Proteomes" id="UP000586827"/>
    </source>
</evidence>
<proteinExistence type="predicted"/>
<reference evidence="2 3" key="1">
    <citation type="submission" date="2020-05" db="EMBL/GenBank/DDBJ databases">
        <title>MicrobeNet Type strains.</title>
        <authorList>
            <person name="Nicholson A.C."/>
        </authorList>
    </citation>
    <scope>NUCLEOTIDE SEQUENCE [LARGE SCALE GENOMIC DNA]</scope>
    <source>
        <strain evidence="2 3">JCM 3224</strain>
    </source>
</reference>